<dbReference type="GO" id="GO:0004674">
    <property type="term" value="F:protein serine/threonine kinase activity"/>
    <property type="evidence" value="ECO:0007669"/>
    <property type="project" value="UniProtKB-KW"/>
</dbReference>
<keyword evidence="15 21" id="KW-0472">Membrane</keyword>
<keyword evidence="17" id="KW-0325">Glycoprotein</keyword>
<accession>A0A8J5GEV6</accession>
<keyword evidence="14 21" id="KW-1133">Transmembrane helix</keyword>
<keyword evidence="3" id="KW-0217">Developmental protein</keyword>
<dbReference type="Pfam" id="PF00069">
    <property type="entry name" value="Pkinase"/>
    <property type="match status" value="1"/>
</dbReference>
<evidence type="ECO:0000259" key="22">
    <source>
        <dbReference type="PROSITE" id="PS50011"/>
    </source>
</evidence>
<dbReference type="Pfam" id="PF00560">
    <property type="entry name" value="LRR_1"/>
    <property type="match status" value="4"/>
</dbReference>
<evidence type="ECO:0000256" key="15">
    <source>
        <dbReference type="ARBA" id="ARBA00023136"/>
    </source>
</evidence>
<dbReference type="GO" id="GO:0010075">
    <property type="term" value="P:regulation of meristem growth"/>
    <property type="evidence" value="ECO:0007669"/>
    <property type="project" value="UniProtKB-ARBA"/>
</dbReference>
<dbReference type="FunFam" id="1.10.510.10:FF:000201">
    <property type="entry name" value="Leucine-rich repeat receptor-like serine/threonine-protein kinase"/>
    <property type="match status" value="1"/>
</dbReference>
<evidence type="ECO:0000256" key="14">
    <source>
        <dbReference type="ARBA" id="ARBA00022989"/>
    </source>
</evidence>
<dbReference type="GO" id="GO:0048229">
    <property type="term" value="P:gametophyte development"/>
    <property type="evidence" value="ECO:0007669"/>
    <property type="project" value="UniProtKB-ARBA"/>
</dbReference>
<dbReference type="GO" id="GO:0033612">
    <property type="term" value="F:receptor serine/threonine kinase binding"/>
    <property type="evidence" value="ECO:0007669"/>
    <property type="project" value="TreeGrafter"/>
</dbReference>
<keyword evidence="7 21" id="KW-0812">Transmembrane</keyword>
<feature type="region of interest" description="Disordered" evidence="20">
    <location>
        <begin position="1"/>
        <end position="27"/>
    </location>
</feature>
<dbReference type="SUPFAM" id="SSF52058">
    <property type="entry name" value="L domain-like"/>
    <property type="match status" value="1"/>
</dbReference>
<dbReference type="Gene3D" id="3.80.10.10">
    <property type="entry name" value="Ribonuclease Inhibitor"/>
    <property type="match status" value="4"/>
</dbReference>
<dbReference type="GO" id="GO:0048437">
    <property type="term" value="P:floral organ development"/>
    <property type="evidence" value="ECO:0007669"/>
    <property type="project" value="UniProtKB-ARBA"/>
</dbReference>
<evidence type="ECO:0000256" key="7">
    <source>
        <dbReference type="ARBA" id="ARBA00022692"/>
    </source>
</evidence>
<proteinExistence type="predicted"/>
<evidence type="ECO:0000256" key="16">
    <source>
        <dbReference type="ARBA" id="ARBA00023170"/>
    </source>
</evidence>
<dbReference type="GO" id="GO:0030154">
    <property type="term" value="P:cell differentiation"/>
    <property type="evidence" value="ECO:0007669"/>
    <property type="project" value="UniProtKB-KW"/>
</dbReference>
<evidence type="ECO:0000256" key="13">
    <source>
        <dbReference type="ARBA" id="ARBA00022840"/>
    </source>
</evidence>
<keyword evidence="16" id="KW-0675">Receptor</keyword>
<dbReference type="PROSITE" id="PS00108">
    <property type="entry name" value="PROTEIN_KINASE_ST"/>
    <property type="match status" value="1"/>
</dbReference>
<dbReference type="Pfam" id="PF07059">
    <property type="entry name" value="EDR2_C"/>
    <property type="match status" value="1"/>
</dbReference>
<dbReference type="Gene3D" id="3.30.200.20">
    <property type="entry name" value="Phosphorylase Kinase, domain 1"/>
    <property type="match status" value="1"/>
</dbReference>
<keyword evidence="4" id="KW-0723">Serine/threonine-protein kinase</keyword>
<dbReference type="SUPFAM" id="SSF56112">
    <property type="entry name" value="Protein kinase-like (PK-like)"/>
    <property type="match status" value="1"/>
</dbReference>
<organism evidence="23 24">
    <name type="scientific">Zingiber officinale</name>
    <name type="common">Ginger</name>
    <name type="synonym">Amomum zingiber</name>
    <dbReference type="NCBI Taxonomy" id="94328"/>
    <lineage>
        <taxon>Eukaryota</taxon>
        <taxon>Viridiplantae</taxon>
        <taxon>Streptophyta</taxon>
        <taxon>Embryophyta</taxon>
        <taxon>Tracheophyta</taxon>
        <taxon>Spermatophyta</taxon>
        <taxon>Magnoliopsida</taxon>
        <taxon>Liliopsida</taxon>
        <taxon>Zingiberales</taxon>
        <taxon>Zingiberaceae</taxon>
        <taxon>Zingiber</taxon>
    </lineage>
</organism>
<evidence type="ECO:0000256" key="9">
    <source>
        <dbReference type="ARBA" id="ARBA00022737"/>
    </source>
</evidence>
<keyword evidence="11" id="KW-0418">Kinase</keyword>
<dbReference type="FunFam" id="3.30.200.20:FF:000292">
    <property type="entry name" value="Leucine-rich repeat receptor-like serine/threonine-protein kinase BAM1"/>
    <property type="match status" value="1"/>
</dbReference>
<dbReference type="GO" id="GO:0005524">
    <property type="term" value="F:ATP binding"/>
    <property type="evidence" value="ECO:0007669"/>
    <property type="project" value="UniProtKB-KW"/>
</dbReference>
<evidence type="ECO:0000256" key="5">
    <source>
        <dbReference type="ARBA" id="ARBA00022614"/>
    </source>
</evidence>
<evidence type="ECO:0000256" key="20">
    <source>
        <dbReference type="SAM" id="MobiDB-lite"/>
    </source>
</evidence>
<dbReference type="InterPro" id="IPR003591">
    <property type="entry name" value="Leu-rich_rpt_typical-subtyp"/>
</dbReference>
<evidence type="ECO:0000313" key="24">
    <source>
        <dbReference type="Proteomes" id="UP000734854"/>
    </source>
</evidence>
<dbReference type="InterPro" id="IPR000719">
    <property type="entry name" value="Prot_kinase_dom"/>
</dbReference>
<dbReference type="InterPro" id="IPR032675">
    <property type="entry name" value="LRR_dom_sf"/>
</dbReference>
<evidence type="ECO:0000256" key="18">
    <source>
        <dbReference type="ARBA" id="ARBA00047899"/>
    </source>
</evidence>
<evidence type="ECO:0000256" key="1">
    <source>
        <dbReference type="ARBA" id="ARBA00004167"/>
    </source>
</evidence>
<feature type="compositionally biased region" description="Polar residues" evidence="20">
    <location>
        <begin position="1438"/>
        <end position="1450"/>
    </location>
</feature>
<feature type="compositionally biased region" description="Basic residues" evidence="20">
    <location>
        <begin position="13"/>
        <end position="27"/>
    </location>
</feature>
<dbReference type="FunFam" id="3.80.10.10:FF:000108">
    <property type="entry name" value="Leucine-rich repeat receptor-like serine/threonine-protein kinase BAM3"/>
    <property type="match status" value="1"/>
</dbReference>
<feature type="transmembrane region" description="Helical" evidence="21">
    <location>
        <begin position="1102"/>
        <end position="1121"/>
    </location>
</feature>
<keyword evidence="6" id="KW-0808">Transferase</keyword>
<dbReference type="EC" id="2.7.11.1" evidence="2"/>
<name>A0A8J5GEV6_ZINOF</name>
<dbReference type="GO" id="GO:0009934">
    <property type="term" value="P:regulation of meristem structural organization"/>
    <property type="evidence" value="ECO:0007669"/>
    <property type="project" value="UniProtKB-ARBA"/>
</dbReference>
<keyword evidence="8" id="KW-0732">Signal</keyword>
<dbReference type="SMART" id="SM00220">
    <property type="entry name" value="S_TKc"/>
    <property type="match status" value="1"/>
</dbReference>
<dbReference type="Pfam" id="PF13855">
    <property type="entry name" value="LRR_8"/>
    <property type="match status" value="2"/>
</dbReference>
<gene>
    <name evidence="23" type="ORF">ZIOFF_034720</name>
</gene>
<evidence type="ECO:0000256" key="10">
    <source>
        <dbReference type="ARBA" id="ARBA00022741"/>
    </source>
</evidence>
<comment type="catalytic activity">
    <reaction evidence="19">
        <text>L-seryl-[protein] + ATP = O-phospho-L-seryl-[protein] + ADP + H(+)</text>
        <dbReference type="Rhea" id="RHEA:17989"/>
        <dbReference type="Rhea" id="RHEA-COMP:9863"/>
        <dbReference type="Rhea" id="RHEA-COMP:11604"/>
        <dbReference type="ChEBI" id="CHEBI:15378"/>
        <dbReference type="ChEBI" id="CHEBI:29999"/>
        <dbReference type="ChEBI" id="CHEBI:30616"/>
        <dbReference type="ChEBI" id="CHEBI:83421"/>
        <dbReference type="ChEBI" id="CHEBI:456216"/>
        <dbReference type="EC" id="2.7.11.1"/>
    </reaction>
</comment>
<dbReference type="PANTHER" id="PTHR48056">
    <property type="entry name" value="LRR RECEPTOR-LIKE SERINE/THREONINE-PROTEIN KINASE-RELATED"/>
    <property type="match status" value="1"/>
</dbReference>
<keyword evidence="5" id="KW-0433">Leucine-rich repeat</keyword>
<dbReference type="InterPro" id="IPR011009">
    <property type="entry name" value="Kinase-like_dom_sf"/>
</dbReference>
<comment type="caution">
    <text evidence="23">The sequence shown here is derived from an EMBL/GenBank/DDBJ whole genome shotgun (WGS) entry which is preliminary data.</text>
</comment>
<evidence type="ECO:0000313" key="23">
    <source>
        <dbReference type="EMBL" id="KAG6502447.1"/>
    </source>
</evidence>
<dbReference type="Gene3D" id="1.10.510.10">
    <property type="entry name" value="Transferase(Phosphotransferase) domain 1"/>
    <property type="match status" value="1"/>
</dbReference>
<sequence>MGACTSRPNSTLRPHKYSRRSKKHHGKVPCELPEFSMSKFVQVESSGKSRRKTDVQNLKFHLTQLQWHHSQVDAHDAWFDSLSLIESDTDDDFISVDGDSVPSEKIEAQMLHYENASRVVDALCQLHDYGSAPVTLAVEQYLKREGKIERLSSKDEEKDVEFSAGMISKTQEKQLEKTYGSFNDLKERHDTEEQSLVNKMQARLSRLVSSLSFNDKIYQMNTLSPSGQKRKSAVIRLSYKRQSCEGEETTEFCATKKFLLRPKGGLVIPKFPGEKSSAGYWDKKKYPAPNYAPYYPIGVDLFNCPRKVNHIAQHIELPQVQTHGKLPSLLIMPTYPAAMFLGDSDGEGMSLVLYFKISECFDKEVSDSFKHLIRKFIDDEMERNKGFAMETITPFRERLKILGGLVNPEDLTLSSAEKKLIQGYNFKPVLSRPQHSFYQGEDYFEIDLDIHRFSYISRKGLEAFRERMKDGMLDLGLTIQVSSNAYSTGPEAGGTPGASHLLREAEQVALAAWGNATNHCSWSCVTCDSRGSVVALDLSGRNLSGLLPPAVGRLRFLFHLSVAGNSFSGAIPPELSFLTSLRYLNLSNNIFNGSFPPALGRLARLRVLDLYNNNLTGPLPPAAAAMSQLRHIHLGGNYFSGSIPQEYGSWMFLKYLALSGNELSGPIPSEIGNLSALRELYIGYYNSYEGSLPAEIGNLSSLVRFDAGNCGLSGRIPPEIGNLQSLDSLFLQVNGLSGEIPLEFGRLKSLKSLDLSNNALTGEIPPSFAELSNLTLLNLFRNKLFGAIPEFVGDLPQLEVLQVWENNFTGSIPRRLGTNGHLQLLDFSSNKLTGALPSDLCYGNKLETLIALSNFLFGPIPDSLGRCESLSRIRMGENYLNGTIPQGLFTLPNLSQVEFQGNLLSGGFPNTGNSSISPTLGQICLSNNRLTDPLPPSIGNFPGLQKLLLNQNFFIGSIPPEIGKLQQLSKLDLSGNRFSGSIAPQITKCQLLTFMDLSRNELSGDVPAEIADMRILNYLNLSRNHLEGQIPAAISSMQSLTAVDFSYNNLSGVVPSTGQFSYFNATSFISNPDLCGPYLGPCQSGILHPARAKGALSASFKFLLVISVLICSFVFAIAAIVKARSLKKANNARAWKFTTFQRLDFTSDDVLNCLKEENIIGKGGAGIVYKGVMPDGKQVAVKRLLAMSRGSSHDHGFNAEIQTLGRIRHRHIVRLLGFCSNHETNLLVYEYMPNGSLGEVLHGKKGGHLHWDTRYKIAVEAAKGLCYLHHDCSPLILHRDVKSNNILLGSNFDAHVADFGLAKFLQTSGTSECMSAIAGSYGYIAPEYAYTLKVDEKSDVYSFGVVLLELVTGRKPVGEFGEGVDIVQWVRKMTGSDKEQVIKILDPRLPSLPIHESMHVFYVAMLCVEEQSIERPTMREVVQILSELPKPPLKQGEDSSSGNRASSQSPAKEMETEEQQQEQLPASTSPPSDFLSI</sequence>
<dbReference type="InterPro" id="IPR050647">
    <property type="entry name" value="Plant_LRR-RLKs"/>
</dbReference>
<reference evidence="23 24" key="1">
    <citation type="submission" date="2020-08" db="EMBL/GenBank/DDBJ databases">
        <title>Plant Genome Project.</title>
        <authorList>
            <person name="Zhang R.-G."/>
        </authorList>
    </citation>
    <scope>NUCLEOTIDE SEQUENCE [LARGE SCALE GENOMIC DNA]</scope>
    <source>
        <tissue evidence="23">Rhizome</tissue>
    </source>
</reference>
<evidence type="ECO:0000256" key="12">
    <source>
        <dbReference type="ARBA" id="ARBA00022782"/>
    </source>
</evidence>
<dbReference type="PANTHER" id="PTHR48056:SF45">
    <property type="entry name" value="PROTEIN KINASE DOMAIN-CONTAINING PROTEIN"/>
    <property type="match status" value="1"/>
</dbReference>
<keyword evidence="9" id="KW-0677">Repeat</keyword>
<dbReference type="SUPFAM" id="SSF52047">
    <property type="entry name" value="RNI-like"/>
    <property type="match status" value="1"/>
</dbReference>
<feature type="compositionally biased region" description="Polar residues" evidence="20">
    <location>
        <begin position="1"/>
        <end position="12"/>
    </location>
</feature>
<comment type="subcellular location">
    <subcellularLocation>
        <location evidence="1">Membrane</location>
        <topology evidence="1">Single-pass membrane protein</topology>
    </subcellularLocation>
</comment>
<keyword evidence="13" id="KW-0067">ATP-binding</keyword>
<evidence type="ECO:0000256" key="3">
    <source>
        <dbReference type="ARBA" id="ARBA00022473"/>
    </source>
</evidence>
<dbReference type="PROSITE" id="PS50011">
    <property type="entry name" value="PROTEIN_KINASE_DOM"/>
    <property type="match status" value="1"/>
</dbReference>
<dbReference type="InterPro" id="IPR009769">
    <property type="entry name" value="EDR2_C"/>
</dbReference>
<dbReference type="GO" id="GO:0016020">
    <property type="term" value="C:membrane"/>
    <property type="evidence" value="ECO:0007669"/>
    <property type="project" value="UniProtKB-SubCell"/>
</dbReference>
<feature type="domain" description="Protein kinase" evidence="22">
    <location>
        <begin position="1154"/>
        <end position="1433"/>
    </location>
</feature>
<comment type="catalytic activity">
    <reaction evidence="18">
        <text>L-threonyl-[protein] + ATP = O-phospho-L-threonyl-[protein] + ADP + H(+)</text>
        <dbReference type="Rhea" id="RHEA:46608"/>
        <dbReference type="Rhea" id="RHEA-COMP:11060"/>
        <dbReference type="Rhea" id="RHEA-COMP:11605"/>
        <dbReference type="ChEBI" id="CHEBI:15378"/>
        <dbReference type="ChEBI" id="CHEBI:30013"/>
        <dbReference type="ChEBI" id="CHEBI:30616"/>
        <dbReference type="ChEBI" id="CHEBI:61977"/>
        <dbReference type="ChEBI" id="CHEBI:456216"/>
        <dbReference type="EC" id="2.7.11.1"/>
    </reaction>
</comment>
<dbReference type="EMBL" id="JACMSC010000010">
    <property type="protein sequence ID" value="KAG6502447.1"/>
    <property type="molecule type" value="Genomic_DNA"/>
</dbReference>
<feature type="region of interest" description="Disordered" evidence="20">
    <location>
        <begin position="1428"/>
        <end position="1477"/>
    </location>
</feature>
<keyword evidence="10" id="KW-0547">Nucleotide-binding</keyword>
<evidence type="ECO:0000256" key="21">
    <source>
        <dbReference type="SAM" id="Phobius"/>
    </source>
</evidence>
<dbReference type="FunFam" id="3.80.10.10:FF:000570">
    <property type="entry name" value="Leucine-rich repeat receptor-like serine/threonine-protein kinase BAM1"/>
    <property type="match status" value="1"/>
</dbReference>
<keyword evidence="12" id="KW-0221">Differentiation</keyword>
<dbReference type="Proteomes" id="UP000734854">
    <property type="component" value="Unassembled WGS sequence"/>
</dbReference>
<protein>
    <recommendedName>
        <fullName evidence="2">non-specific serine/threonine protein kinase</fullName>
        <ecNumber evidence="2">2.7.11.1</ecNumber>
    </recommendedName>
</protein>
<evidence type="ECO:0000256" key="4">
    <source>
        <dbReference type="ARBA" id="ARBA00022527"/>
    </source>
</evidence>
<dbReference type="InterPro" id="IPR001611">
    <property type="entry name" value="Leu-rich_rpt"/>
</dbReference>
<evidence type="ECO:0000256" key="6">
    <source>
        <dbReference type="ARBA" id="ARBA00022679"/>
    </source>
</evidence>
<keyword evidence="24" id="KW-1185">Reference proteome</keyword>
<dbReference type="InterPro" id="IPR008271">
    <property type="entry name" value="Ser/Thr_kinase_AS"/>
</dbReference>
<evidence type="ECO:0000256" key="8">
    <source>
        <dbReference type="ARBA" id="ARBA00022729"/>
    </source>
</evidence>
<evidence type="ECO:0000256" key="2">
    <source>
        <dbReference type="ARBA" id="ARBA00012513"/>
    </source>
</evidence>
<dbReference type="SMART" id="SM00369">
    <property type="entry name" value="LRR_TYP"/>
    <property type="match status" value="6"/>
</dbReference>
<evidence type="ECO:0000256" key="17">
    <source>
        <dbReference type="ARBA" id="ARBA00023180"/>
    </source>
</evidence>
<evidence type="ECO:0000256" key="19">
    <source>
        <dbReference type="ARBA" id="ARBA00048679"/>
    </source>
</evidence>
<evidence type="ECO:0000256" key="11">
    <source>
        <dbReference type="ARBA" id="ARBA00022777"/>
    </source>
</evidence>